<proteinExistence type="predicted"/>
<organism evidence="1 2">
    <name type="scientific">Romanomermis culicivorax</name>
    <name type="common">Nematode worm</name>
    <dbReference type="NCBI Taxonomy" id="13658"/>
    <lineage>
        <taxon>Eukaryota</taxon>
        <taxon>Metazoa</taxon>
        <taxon>Ecdysozoa</taxon>
        <taxon>Nematoda</taxon>
        <taxon>Enoplea</taxon>
        <taxon>Dorylaimia</taxon>
        <taxon>Mermithida</taxon>
        <taxon>Mermithoidea</taxon>
        <taxon>Mermithidae</taxon>
        <taxon>Romanomermis</taxon>
    </lineage>
</organism>
<sequence length="66" mass="7557">MLEETDGDVDVNFLKCLQLHAVQCDLMLRKSGKEVLIKWPKHYLTAVGVDLKTQLSHSKEKLDHLP</sequence>
<dbReference type="Proteomes" id="UP000887565">
    <property type="component" value="Unplaced"/>
</dbReference>
<protein>
    <submittedName>
        <fullName evidence="2">Uncharacterized protein</fullName>
    </submittedName>
</protein>
<evidence type="ECO:0000313" key="1">
    <source>
        <dbReference type="Proteomes" id="UP000887565"/>
    </source>
</evidence>
<dbReference type="WBParaSite" id="nRc.2.0.1.t16330-RA">
    <property type="protein sequence ID" value="nRc.2.0.1.t16330-RA"/>
    <property type="gene ID" value="nRc.2.0.1.g16330"/>
</dbReference>
<keyword evidence="1" id="KW-1185">Reference proteome</keyword>
<dbReference type="AlphaFoldDB" id="A0A915IR36"/>
<accession>A0A915IR36</accession>
<name>A0A915IR36_ROMCU</name>
<evidence type="ECO:0000313" key="2">
    <source>
        <dbReference type="WBParaSite" id="nRc.2.0.1.t16330-RA"/>
    </source>
</evidence>
<reference evidence="2" key="1">
    <citation type="submission" date="2022-11" db="UniProtKB">
        <authorList>
            <consortium name="WormBaseParasite"/>
        </authorList>
    </citation>
    <scope>IDENTIFICATION</scope>
</reference>